<dbReference type="InterPro" id="IPR027417">
    <property type="entry name" value="P-loop_NTPase"/>
</dbReference>
<keyword evidence="3" id="KW-1185">Reference proteome</keyword>
<reference evidence="2 3" key="1">
    <citation type="submission" date="2020-07" db="EMBL/GenBank/DDBJ databases">
        <title>Natrinema (YPL30) sp. nov. and Haloterrigena xxxxxx (YPL8) sp. nov., isolated from a salt mine.</title>
        <authorList>
            <person name="Cui H."/>
        </authorList>
    </citation>
    <scope>NUCLEOTIDE SEQUENCE [LARGE SCALE GENOMIC DNA]</scope>
    <source>
        <strain evidence="2 3">YPL13</strain>
    </source>
</reference>
<dbReference type="SUPFAM" id="SSF52540">
    <property type="entry name" value="P-loop containing nucleoside triphosphate hydrolases"/>
    <property type="match status" value="1"/>
</dbReference>
<evidence type="ECO:0000259" key="1">
    <source>
        <dbReference type="Pfam" id="PF13191"/>
    </source>
</evidence>
<dbReference type="Pfam" id="PF13191">
    <property type="entry name" value="AAA_16"/>
    <property type="match status" value="1"/>
</dbReference>
<organism evidence="2 3">
    <name type="scientific">Natrinema zhouii</name>
    <dbReference type="NCBI Taxonomy" id="1710539"/>
    <lineage>
        <taxon>Archaea</taxon>
        <taxon>Methanobacteriati</taxon>
        <taxon>Methanobacteriota</taxon>
        <taxon>Stenosarchaea group</taxon>
        <taxon>Halobacteria</taxon>
        <taxon>Halobacteriales</taxon>
        <taxon>Natrialbaceae</taxon>
        <taxon>Natrinema</taxon>
    </lineage>
</organism>
<dbReference type="KEGG" id="nay:HYG81_04160"/>
<name>A0A7D6CSH6_9EURY</name>
<gene>
    <name evidence="2" type="ORF">HYG81_04160</name>
</gene>
<evidence type="ECO:0000313" key="3">
    <source>
        <dbReference type="Proteomes" id="UP000510869"/>
    </source>
</evidence>
<dbReference type="Gene3D" id="3.40.50.300">
    <property type="entry name" value="P-loop containing nucleotide triphosphate hydrolases"/>
    <property type="match status" value="1"/>
</dbReference>
<evidence type="ECO:0000313" key="2">
    <source>
        <dbReference type="EMBL" id="QLK26813.1"/>
    </source>
</evidence>
<proteinExistence type="predicted"/>
<dbReference type="Gene3D" id="1.10.8.60">
    <property type="match status" value="1"/>
</dbReference>
<dbReference type="RefSeq" id="WP_180841984.1">
    <property type="nucleotide sequence ID" value="NZ_CP059154.1"/>
</dbReference>
<dbReference type="InterPro" id="IPR041664">
    <property type="entry name" value="AAA_16"/>
</dbReference>
<dbReference type="EMBL" id="CP059154">
    <property type="protein sequence ID" value="QLK26813.1"/>
    <property type="molecule type" value="Genomic_DNA"/>
</dbReference>
<protein>
    <submittedName>
        <fullName evidence="2">Orc1/cdc6 family replication initiation protein</fullName>
    </submittedName>
</protein>
<feature type="domain" description="Orc1-like AAA ATPase" evidence="1">
    <location>
        <begin position="18"/>
        <end position="59"/>
    </location>
</feature>
<accession>A0A7D6CSH6</accession>
<sequence length="64" mass="6918">MRYVTNREALQTVSPPAEVYIRENELTALRQTLQPIQDGHPATGAVIYGPSGAGKTHSAQLIIS</sequence>
<dbReference type="OrthoDB" id="270161at2157"/>
<dbReference type="AlphaFoldDB" id="A0A7D6CSH6"/>
<dbReference type="Proteomes" id="UP000510869">
    <property type="component" value="Chromosome"/>
</dbReference>
<dbReference type="GeneID" id="56142371"/>